<dbReference type="AlphaFoldDB" id="A0AAW1PEL8"/>
<comment type="similarity">
    <text evidence="1">Belongs to the FAM221 family.</text>
</comment>
<dbReference type="EMBL" id="JALJOR010000009">
    <property type="protein sequence ID" value="KAK9811886.1"/>
    <property type="molecule type" value="Genomic_DNA"/>
</dbReference>
<protein>
    <recommendedName>
        <fullName evidence="2">Protein FAM221A</fullName>
    </recommendedName>
</protein>
<evidence type="ECO:0000256" key="2">
    <source>
        <dbReference type="ARBA" id="ARBA00039630"/>
    </source>
</evidence>
<proteinExistence type="inferred from homology"/>
<dbReference type="Proteomes" id="UP001489004">
    <property type="component" value="Unassembled WGS sequence"/>
</dbReference>
<gene>
    <name evidence="3" type="ORF">WJX72_011835</name>
</gene>
<evidence type="ECO:0000256" key="1">
    <source>
        <dbReference type="ARBA" id="ARBA00011026"/>
    </source>
</evidence>
<keyword evidence="4" id="KW-1185">Reference proteome</keyword>
<dbReference type="PANTHER" id="PTHR31214">
    <property type="entry name" value="PROTEIN FAM221A-RELATED"/>
    <property type="match status" value="1"/>
</dbReference>
<dbReference type="PANTHER" id="PTHR31214:SF2">
    <property type="entry name" value="PROTEIN FAM221A"/>
    <property type="match status" value="1"/>
</dbReference>
<evidence type="ECO:0000313" key="4">
    <source>
        <dbReference type="Proteomes" id="UP001489004"/>
    </source>
</evidence>
<accession>A0AAW1PEL8</accession>
<sequence>MESDSRRRDRIRSLNICKNRRRAPASTELTEVQGHVVLGTASSGSVLSAHPSTVGVPGSANCQRECIPIRSESRCLCGHRLKEHGSGNKLSNFRCHHAKCACKAFFYIVAEGSWILRCRCKHRHTEHDAVMHACAKTNCPCPMFDSPWVCNCNCPWSEHRQVLVKRKVMSMEAMMAGLAMGTGPGPADELNRWDLLKRGLD</sequence>
<reference evidence="3 4" key="1">
    <citation type="journal article" date="2024" name="Nat. Commun.">
        <title>Phylogenomics reveals the evolutionary origins of lichenization in chlorophyte algae.</title>
        <authorList>
            <person name="Puginier C."/>
            <person name="Libourel C."/>
            <person name="Otte J."/>
            <person name="Skaloud P."/>
            <person name="Haon M."/>
            <person name="Grisel S."/>
            <person name="Petersen M."/>
            <person name="Berrin J.G."/>
            <person name="Delaux P.M."/>
            <person name="Dal Grande F."/>
            <person name="Keller J."/>
        </authorList>
    </citation>
    <scope>NUCLEOTIDE SEQUENCE [LARGE SCALE GENOMIC DNA]</scope>
    <source>
        <strain evidence="3 4">SAG 2043</strain>
    </source>
</reference>
<dbReference type="Pfam" id="PF14753">
    <property type="entry name" value="FAM221"/>
    <property type="match status" value="1"/>
</dbReference>
<name>A0AAW1PEL8_9CHLO</name>
<evidence type="ECO:0000313" key="3">
    <source>
        <dbReference type="EMBL" id="KAK9811886.1"/>
    </source>
</evidence>
<dbReference type="InterPro" id="IPR026755">
    <property type="entry name" value="Fam221a/b"/>
</dbReference>
<organism evidence="3 4">
    <name type="scientific">[Myrmecia] bisecta</name>
    <dbReference type="NCBI Taxonomy" id="41462"/>
    <lineage>
        <taxon>Eukaryota</taxon>
        <taxon>Viridiplantae</taxon>
        <taxon>Chlorophyta</taxon>
        <taxon>core chlorophytes</taxon>
        <taxon>Trebouxiophyceae</taxon>
        <taxon>Trebouxiales</taxon>
        <taxon>Trebouxiaceae</taxon>
        <taxon>Myrmecia</taxon>
    </lineage>
</organism>
<comment type="caution">
    <text evidence="3">The sequence shown here is derived from an EMBL/GenBank/DDBJ whole genome shotgun (WGS) entry which is preliminary data.</text>
</comment>